<dbReference type="AntiFam" id="ANF00261">
    <property type="entry name" value="Protein of unknown function (DUF1534)"/>
</dbReference>
<reference evidence="1 2" key="1">
    <citation type="journal article" date="2011" name="PLoS Pathog.">
        <title>Dynamic evolution of pathogenicity revealed by sequencing and comparative genomics of 19 Pseudomonas syringae isolates.</title>
        <authorList>
            <person name="Baltrus D.A."/>
            <person name="Nishimura M.T."/>
            <person name="Romanchuk A."/>
            <person name="Chang J.H."/>
            <person name="Mukhtar M.S."/>
            <person name="Cherkis K."/>
            <person name="Roach J."/>
            <person name="Grant S.R."/>
            <person name="Jones C.D."/>
            <person name="Dangl J.L."/>
        </authorList>
    </citation>
    <scope>NUCLEOTIDE SEQUENCE [LARGE SCALE GENOMIC DNA]</scope>
    <source>
        <strain evidence="1 2">ES4326</strain>
    </source>
</reference>
<evidence type="ECO:0000313" key="1">
    <source>
        <dbReference type="EMBL" id="QHF00375.1"/>
    </source>
</evidence>
<protein>
    <submittedName>
        <fullName evidence="1">DUF1534 domain-containing protein</fullName>
    </submittedName>
</protein>
<dbReference type="EMBL" id="CP047260">
    <property type="protein sequence ID" value="QHF00375.1"/>
    <property type="molecule type" value="Genomic_DNA"/>
</dbReference>
<name>A0A8T8CA81_PSEYM</name>
<dbReference type="Proteomes" id="UP000003811">
    <property type="component" value="Chromosome"/>
</dbReference>
<dbReference type="AlphaFoldDB" id="A0A8T8CA81"/>
<accession>A0A8T8CA81</accession>
<evidence type="ECO:0000313" key="2">
    <source>
        <dbReference type="Proteomes" id="UP000003811"/>
    </source>
</evidence>
<gene>
    <name evidence="1" type="ORF">PMA4326_026460</name>
</gene>
<sequence>MNRKLRASTSNRGRCIRSTPLLPRRTVKIGRRASRRAYPRGAWAR</sequence>
<organism evidence="1 2">
    <name type="scientific">Pseudomonas syringae pv. maculicola str. ES4326</name>
    <dbReference type="NCBI Taxonomy" id="629265"/>
    <lineage>
        <taxon>Bacteria</taxon>
        <taxon>Pseudomonadati</taxon>
        <taxon>Pseudomonadota</taxon>
        <taxon>Gammaproteobacteria</taxon>
        <taxon>Pseudomonadales</taxon>
        <taxon>Pseudomonadaceae</taxon>
        <taxon>Pseudomonas</taxon>
    </lineage>
</organism>
<proteinExistence type="predicted"/>